<organism evidence="4 5">
    <name type="scientific">Daphnia galeata</name>
    <dbReference type="NCBI Taxonomy" id="27404"/>
    <lineage>
        <taxon>Eukaryota</taxon>
        <taxon>Metazoa</taxon>
        <taxon>Ecdysozoa</taxon>
        <taxon>Arthropoda</taxon>
        <taxon>Crustacea</taxon>
        <taxon>Branchiopoda</taxon>
        <taxon>Diplostraca</taxon>
        <taxon>Cladocera</taxon>
        <taxon>Anomopoda</taxon>
        <taxon>Daphniidae</taxon>
        <taxon>Daphnia</taxon>
    </lineage>
</organism>
<evidence type="ECO:0000313" key="4">
    <source>
        <dbReference type="EMBL" id="CAH0100948.1"/>
    </source>
</evidence>
<evidence type="ECO:0000313" key="5">
    <source>
        <dbReference type="Proteomes" id="UP000789390"/>
    </source>
</evidence>
<dbReference type="OrthoDB" id="2746at2759"/>
<dbReference type="Proteomes" id="UP000789390">
    <property type="component" value="Unassembled WGS sequence"/>
</dbReference>
<reference evidence="4" key="1">
    <citation type="submission" date="2021-11" db="EMBL/GenBank/DDBJ databases">
        <authorList>
            <person name="Schell T."/>
        </authorList>
    </citation>
    <scope>NUCLEOTIDE SEQUENCE</scope>
    <source>
        <strain evidence="4">M5</strain>
    </source>
</reference>
<dbReference type="FunFam" id="3.30.300.130:FF:000005">
    <property type="entry name" value="Mitotic spindle-associated mmxd complex subunit"/>
    <property type="match status" value="1"/>
</dbReference>
<dbReference type="InterPro" id="IPR002744">
    <property type="entry name" value="MIP18-like"/>
</dbReference>
<comment type="similarity">
    <text evidence="1">Belongs to the MIP18 family.</text>
</comment>
<dbReference type="GO" id="GO:0051604">
    <property type="term" value="P:protein maturation"/>
    <property type="evidence" value="ECO:0007669"/>
    <property type="project" value="InterPro"/>
</dbReference>
<dbReference type="InterPro" id="IPR039796">
    <property type="entry name" value="MIP18"/>
</dbReference>
<keyword evidence="5" id="KW-1185">Reference proteome</keyword>
<dbReference type="Gene3D" id="3.30.300.130">
    <property type="entry name" value="Fe-S cluster assembly (FSCA)"/>
    <property type="match status" value="1"/>
</dbReference>
<dbReference type="GO" id="GO:0007059">
    <property type="term" value="P:chromosome segregation"/>
    <property type="evidence" value="ECO:0007669"/>
    <property type="project" value="UniProtKB-KW"/>
</dbReference>
<evidence type="ECO:0000256" key="1">
    <source>
        <dbReference type="ARBA" id="ARBA00010381"/>
    </source>
</evidence>
<dbReference type="AlphaFoldDB" id="A0A8J2RJG4"/>
<sequence>MHLQLNRSKLVYRYIDNRCRCDFVYFLVIRFSDGCVVFLRIEMTSKGIENVNPQRFTKKTKREITSEEEDESVEDPIDEREIFDLLRDINDPEHPMSLEELNVVQITNIEVDDKNNSVKVFYTPTIPHCSMATLIGLSIKVCLLRSLPPRFKIEVNISPGSHASEAAVNKQLADKERVSAALENSNLLEVVNQCLVKSLE</sequence>
<evidence type="ECO:0000259" key="3">
    <source>
        <dbReference type="Pfam" id="PF01883"/>
    </source>
</evidence>
<dbReference type="GO" id="GO:0097361">
    <property type="term" value="C:cytosolic [4Fe-4S] assembly targeting complex"/>
    <property type="evidence" value="ECO:0007669"/>
    <property type="project" value="UniProtKB-ARBA"/>
</dbReference>
<dbReference type="SUPFAM" id="SSF117916">
    <property type="entry name" value="Fe-S cluster assembly (FSCA) domain-like"/>
    <property type="match status" value="1"/>
</dbReference>
<dbReference type="Pfam" id="PF01883">
    <property type="entry name" value="FeS_assembly_P"/>
    <property type="match status" value="1"/>
</dbReference>
<gene>
    <name evidence="4" type="ORF">DGAL_LOCUS3237</name>
</gene>
<dbReference type="EMBL" id="CAKKLH010000046">
    <property type="protein sequence ID" value="CAH0100948.1"/>
    <property type="molecule type" value="Genomic_DNA"/>
</dbReference>
<proteinExistence type="inferred from homology"/>
<dbReference type="PANTHER" id="PTHR12377:SF0">
    <property type="entry name" value="CYTOSOLIC IRON-SULFUR ASSEMBLY COMPONENT 2B"/>
    <property type="match status" value="1"/>
</dbReference>
<comment type="caution">
    <text evidence="4">The sequence shown here is derived from an EMBL/GenBank/DDBJ whole genome shotgun (WGS) entry which is preliminary data.</text>
</comment>
<dbReference type="PANTHER" id="PTHR12377">
    <property type="entry name" value="CYTOSOLIC IRON-SULFUR ASSEMBLY COMPONENT 2B-RELATED"/>
    <property type="match status" value="1"/>
</dbReference>
<protein>
    <recommendedName>
        <fullName evidence="3">MIP18 family-like domain-containing protein</fullName>
    </recommendedName>
</protein>
<name>A0A8J2RJG4_9CRUS</name>
<keyword evidence="2" id="KW-0159">Chromosome partition</keyword>
<accession>A0A8J2RJG4</accession>
<dbReference type="Gene3D" id="6.10.250.1280">
    <property type="match status" value="1"/>
</dbReference>
<evidence type="ECO:0000256" key="2">
    <source>
        <dbReference type="ARBA" id="ARBA00022829"/>
    </source>
</evidence>
<feature type="domain" description="MIP18 family-like" evidence="3">
    <location>
        <begin position="80"/>
        <end position="156"/>
    </location>
</feature>
<dbReference type="InterPro" id="IPR034904">
    <property type="entry name" value="FSCA_dom_sf"/>
</dbReference>